<dbReference type="EMBL" id="FO082820">
    <property type="protein sequence ID" value="CCF18409.1"/>
    <property type="molecule type" value="Genomic_DNA"/>
</dbReference>
<accession>L0NBZ9</accession>
<evidence type="ECO:0000313" key="2">
    <source>
        <dbReference type="EMBL" id="CCF18409.1"/>
    </source>
</evidence>
<dbReference type="KEGG" id="rht:NT26_0685"/>
<gene>
    <name evidence="2" type="ORF">NT26_0685</name>
</gene>
<sequence length="84" mass="9570">MILSFLTAPFKTLERYVSFVQRFNSYQSRVMDEATLLRIRRDLGLEDEYHPAAEEVRHAAVRSGNGTSHRRHSAARLHRAGSGA</sequence>
<keyword evidence="3" id="KW-1185">Reference proteome</keyword>
<proteinExistence type="predicted"/>
<feature type="compositionally biased region" description="Basic residues" evidence="1">
    <location>
        <begin position="68"/>
        <end position="84"/>
    </location>
</feature>
<feature type="region of interest" description="Disordered" evidence="1">
    <location>
        <begin position="61"/>
        <end position="84"/>
    </location>
</feature>
<evidence type="ECO:0000256" key="1">
    <source>
        <dbReference type="SAM" id="MobiDB-lite"/>
    </source>
</evidence>
<name>L0NBZ9_9HYPH</name>
<evidence type="ECO:0000313" key="3">
    <source>
        <dbReference type="Proteomes" id="UP000010792"/>
    </source>
</evidence>
<reference evidence="2 3" key="1">
    <citation type="journal article" date="2013" name="Genome Biol. Evol.">
        <title>Life in an arsenic-containing gold mine: genome and physiology of the autotrophic arsenite-oxidizing bacterium rhizobium sp. NT-26.</title>
        <authorList>
            <person name="Andres J."/>
            <person name="Arsene-Ploetze F."/>
            <person name="Barbe V."/>
            <person name="Brochier-Armanet C."/>
            <person name="Cleiss-Arnold J."/>
            <person name="Coppee J.Y."/>
            <person name="Dillies M.A."/>
            <person name="Geist"/>
            <person name="L"/>
            <person name="Joublin A."/>
            <person name="Koechler S."/>
            <person name="Lassalle F."/>
            <person name="Marchal M."/>
            <person name="Medigue C."/>
            <person name="Muller D."/>
            <person name="Nesme X."/>
            <person name="Plewniak F."/>
            <person name="Proux C."/>
            <person name="Ramirez-Bahena M.H."/>
            <person name="Schenowitz C."/>
            <person name="Sismeiro O."/>
            <person name="Vallenet D."/>
            <person name="Santini J.M."/>
            <person name="Bertin P.N."/>
        </authorList>
    </citation>
    <scope>NUCLEOTIDE SEQUENCE [LARGE SCALE GENOMIC DNA]</scope>
    <source>
        <strain evidence="2 3">NT-26</strain>
    </source>
</reference>
<protein>
    <submittedName>
        <fullName evidence="2">Uncharacterized protein</fullName>
    </submittedName>
</protein>
<dbReference type="Proteomes" id="UP000010792">
    <property type="component" value="Chromosome"/>
</dbReference>
<dbReference type="STRING" id="1125847.NT26_0685"/>
<organism evidence="2 3">
    <name type="scientific">Pseudorhizobium banfieldiae</name>
    <dbReference type="NCBI Taxonomy" id="1125847"/>
    <lineage>
        <taxon>Bacteria</taxon>
        <taxon>Pseudomonadati</taxon>
        <taxon>Pseudomonadota</taxon>
        <taxon>Alphaproteobacteria</taxon>
        <taxon>Hyphomicrobiales</taxon>
        <taxon>Rhizobiaceae</taxon>
        <taxon>Rhizobium/Agrobacterium group</taxon>
        <taxon>Pseudorhizobium</taxon>
    </lineage>
</organism>
<dbReference type="AlphaFoldDB" id="L0NBZ9"/>